<gene>
    <name evidence="2" type="ORF">GPM918_LOCUS20645</name>
    <name evidence="3" type="ORF">SRO942_LOCUS20642</name>
</gene>
<dbReference type="EMBL" id="CAJNOQ010006582">
    <property type="protein sequence ID" value="CAF1140218.1"/>
    <property type="molecule type" value="Genomic_DNA"/>
</dbReference>
<comment type="caution">
    <text evidence="2">The sequence shown here is derived from an EMBL/GenBank/DDBJ whole genome shotgun (WGS) entry which is preliminary data.</text>
</comment>
<sequence length="153" mass="16901">MPTGSELIIRTFLNSIHKITDDLTTLKTEEYIQLIKKLSITLDNLSDDLNTTATTTQSKDGATPHDLYSNPMFKMIFDQHDLLLRTLCSNYNQRGTQHDPTAKAKALSSISQIQSSAQSLVTNSIPIQPIMTSSPKKPSTSSTIKINPPAQIQ</sequence>
<dbReference type="Proteomes" id="UP000681722">
    <property type="component" value="Unassembled WGS sequence"/>
</dbReference>
<dbReference type="EMBL" id="CAJOBC010006582">
    <property type="protein sequence ID" value="CAF3903917.1"/>
    <property type="molecule type" value="Genomic_DNA"/>
</dbReference>
<dbReference type="Proteomes" id="UP000663829">
    <property type="component" value="Unassembled WGS sequence"/>
</dbReference>
<proteinExistence type="predicted"/>
<keyword evidence="4" id="KW-1185">Reference proteome</keyword>
<accession>A0A814RYF9</accession>
<protein>
    <submittedName>
        <fullName evidence="2">Uncharacterized protein</fullName>
    </submittedName>
</protein>
<evidence type="ECO:0000313" key="2">
    <source>
        <dbReference type="EMBL" id="CAF1140218.1"/>
    </source>
</evidence>
<evidence type="ECO:0000313" key="3">
    <source>
        <dbReference type="EMBL" id="CAF3903917.1"/>
    </source>
</evidence>
<feature type="compositionally biased region" description="Low complexity" evidence="1">
    <location>
        <begin position="130"/>
        <end position="146"/>
    </location>
</feature>
<evidence type="ECO:0000313" key="4">
    <source>
        <dbReference type="Proteomes" id="UP000663829"/>
    </source>
</evidence>
<organism evidence="2 4">
    <name type="scientific">Didymodactylos carnosus</name>
    <dbReference type="NCBI Taxonomy" id="1234261"/>
    <lineage>
        <taxon>Eukaryota</taxon>
        <taxon>Metazoa</taxon>
        <taxon>Spiralia</taxon>
        <taxon>Gnathifera</taxon>
        <taxon>Rotifera</taxon>
        <taxon>Eurotatoria</taxon>
        <taxon>Bdelloidea</taxon>
        <taxon>Philodinida</taxon>
        <taxon>Philodinidae</taxon>
        <taxon>Didymodactylos</taxon>
    </lineage>
</organism>
<evidence type="ECO:0000256" key="1">
    <source>
        <dbReference type="SAM" id="MobiDB-lite"/>
    </source>
</evidence>
<reference evidence="2" key="1">
    <citation type="submission" date="2021-02" db="EMBL/GenBank/DDBJ databases">
        <authorList>
            <person name="Nowell W R."/>
        </authorList>
    </citation>
    <scope>NUCLEOTIDE SEQUENCE</scope>
</reference>
<name>A0A814RYF9_9BILA</name>
<feature type="region of interest" description="Disordered" evidence="1">
    <location>
        <begin position="130"/>
        <end position="153"/>
    </location>
</feature>
<dbReference type="AlphaFoldDB" id="A0A814RYF9"/>